<dbReference type="PANTHER" id="PTHR45763">
    <property type="entry name" value="HYDROLASE, ALPHA/BETA FOLD FAMILY PROTEIN, EXPRESSED-RELATED"/>
    <property type="match status" value="1"/>
</dbReference>
<feature type="signal peptide" evidence="1">
    <location>
        <begin position="1"/>
        <end position="17"/>
    </location>
</feature>
<feature type="chain" id="PRO_5046859779" evidence="1">
    <location>
        <begin position="18"/>
        <end position="99"/>
    </location>
</feature>
<protein>
    <submittedName>
        <fullName evidence="2">Uncharacterized protein</fullName>
    </submittedName>
</protein>
<organism evidence="2 3">
    <name type="scientific">Datura stramonium</name>
    <name type="common">Jimsonweed</name>
    <name type="synonym">Common thornapple</name>
    <dbReference type="NCBI Taxonomy" id="4076"/>
    <lineage>
        <taxon>Eukaryota</taxon>
        <taxon>Viridiplantae</taxon>
        <taxon>Streptophyta</taxon>
        <taxon>Embryophyta</taxon>
        <taxon>Tracheophyta</taxon>
        <taxon>Spermatophyta</taxon>
        <taxon>Magnoliopsida</taxon>
        <taxon>eudicotyledons</taxon>
        <taxon>Gunneridae</taxon>
        <taxon>Pentapetalae</taxon>
        <taxon>asterids</taxon>
        <taxon>lamiids</taxon>
        <taxon>Solanales</taxon>
        <taxon>Solanaceae</taxon>
        <taxon>Solanoideae</taxon>
        <taxon>Datureae</taxon>
        <taxon>Datura</taxon>
    </lineage>
</organism>
<dbReference type="Proteomes" id="UP000823775">
    <property type="component" value="Unassembled WGS sequence"/>
</dbReference>
<dbReference type="SUPFAM" id="SSF53474">
    <property type="entry name" value="alpha/beta-Hydrolases"/>
    <property type="match status" value="1"/>
</dbReference>
<evidence type="ECO:0000313" key="3">
    <source>
        <dbReference type="Proteomes" id="UP000823775"/>
    </source>
</evidence>
<dbReference type="EMBL" id="JACEIK010000718">
    <property type="protein sequence ID" value="MCD7461346.1"/>
    <property type="molecule type" value="Genomic_DNA"/>
</dbReference>
<accession>A0ABS8SR36</accession>
<reference evidence="2 3" key="1">
    <citation type="journal article" date="2021" name="BMC Genomics">
        <title>Datura genome reveals duplications of psychoactive alkaloid biosynthetic genes and high mutation rate following tissue culture.</title>
        <authorList>
            <person name="Rajewski A."/>
            <person name="Carter-House D."/>
            <person name="Stajich J."/>
            <person name="Litt A."/>
        </authorList>
    </citation>
    <scope>NUCLEOTIDE SEQUENCE [LARGE SCALE GENOMIC DNA]</scope>
    <source>
        <strain evidence="2">AR-01</strain>
    </source>
</reference>
<name>A0ABS8SR36_DATST</name>
<gene>
    <name evidence="2" type="ORF">HAX54_045916</name>
</gene>
<keyword evidence="1" id="KW-0732">Signal</keyword>
<dbReference type="PANTHER" id="PTHR45763:SF38">
    <property type="entry name" value="AB HYDROLASE-1 DOMAIN-CONTAINING PROTEIN"/>
    <property type="match status" value="1"/>
</dbReference>
<keyword evidence="3" id="KW-1185">Reference proteome</keyword>
<dbReference type="InterPro" id="IPR029058">
    <property type="entry name" value="AB_hydrolase_fold"/>
</dbReference>
<proteinExistence type="predicted"/>
<evidence type="ECO:0000313" key="2">
    <source>
        <dbReference type="EMBL" id="MCD7461346.1"/>
    </source>
</evidence>
<sequence length="99" mass="10903">MTGKILVILFIGFLAFAYQSISPPPPRICGIPNGPPITTPRIKLSDGRHLAYKEQGVPISREKYKIVFIHGFDCCRHDVAFASTLSPVMPFFAISSHSS</sequence>
<evidence type="ECO:0000256" key="1">
    <source>
        <dbReference type="SAM" id="SignalP"/>
    </source>
</evidence>
<comment type="caution">
    <text evidence="2">The sequence shown here is derived from an EMBL/GenBank/DDBJ whole genome shotgun (WGS) entry which is preliminary data.</text>
</comment>